<protein>
    <submittedName>
        <fullName evidence="1">Uncharacterized protein</fullName>
    </submittedName>
</protein>
<dbReference type="Proteomes" id="UP001143330">
    <property type="component" value="Unassembled WGS sequence"/>
</dbReference>
<gene>
    <name evidence="1" type="ORF">GCM10017653_31730</name>
</gene>
<evidence type="ECO:0000313" key="1">
    <source>
        <dbReference type="EMBL" id="GLK85103.1"/>
    </source>
</evidence>
<name>A0A9W6K192_9HYPH</name>
<proteinExistence type="predicted"/>
<dbReference type="EMBL" id="BSFM01000014">
    <property type="protein sequence ID" value="GLK85103.1"/>
    <property type="molecule type" value="Genomic_DNA"/>
</dbReference>
<reference evidence="1" key="1">
    <citation type="journal article" date="2014" name="Int. J. Syst. Evol. Microbiol.">
        <title>Complete genome sequence of Corynebacterium casei LMG S-19264T (=DSM 44701T), isolated from a smear-ripened cheese.</title>
        <authorList>
            <consortium name="US DOE Joint Genome Institute (JGI-PGF)"/>
            <person name="Walter F."/>
            <person name="Albersmeier A."/>
            <person name="Kalinowski J."/>
            <person name="Ruckert C."/>
        </authorList>
    </citation>
    <scope>NUCLEOTIDE SEQUENCE</scope>
    <source>
        <strain evidence="1">VKM B-2789</strain>
    </source>
</reference>
<organism evidence="1 2">
    <name type="scientific">Ancylobacter defluvii</name>
    <dbReference type="NCBI Taxonomy" id="1282440"/>
    <lineage>
        <taxon>Bacteria</taxon>
        <taxon>Pseudomonadati</taxon>
        <taxon>Pseudomonadota</taxon>
        <taxon>Alphaproteobacteria</taxon>
        <taxon>Hyphomicrobiales</taxon>
        <taxon>Xanthobacteraceae</taxon>
        <taxon>Ancylobacter</taxon>
    </lineage>
</organism>
<evidence type="ECO:0000313" key="2">
    <source>
        <dbReference type="Proteomes" id="UP001143330"/>
    </source>
</evidence>
<keyword evidence="2" id="KW-1185">Reference proteome</keyword>
<sequence>MSALLRFASLLDRHLSNGSRPGKTSAEPWTNVDFAKNVTGTHDKGSDFVSDRSVANWRKGQALPSAIEPILNALFGTKGFNPSEREELRQSYLDAKRERANKILAQTEPDPAGATWVARDDQFIIDRSAQSSDVQAAADPLIQQQQMMLRIFTADLVEETRRLGNSPTWSRLHPAAYAFLAIVNENPQQVPQHLGSAYGWMLRLGRCLETHKELETTPDFTHSPLDPVISASLRDVVRIGAPWLRNFPTAAKWDDEAGKMLGRPDMYKPALNFTRIARAKLAISEDDAREIDHLAETAASGGVLGGKSNARTVATANNLLIAGAAVVEPQAASTLAKRALETLVAAEKDVAALAADQPAELRDVLLSVIESETTQNIIKINDYQSTKIDYTDEISENNFYINTFHWNILKSNTNCFLPNLVNILDREDIRSHYISESAIRAGIKKISTRMIDGVRNFTAISYSKAQEIIFAYMKIREEYAMIREEFSSLPIIYERDIVIAPFMLVNLSKYLEVANMTPAILAASSGVSRGAISHALENTKGVCGRVSGGIAHAIHNTLLPLCPGLPALAVFADTSPFGIKHVPGTPFTLNDLLLPLPRPLPAEWRR</sequence>
<comment type="caution">
    <text evidence="1">The sequence shown here is derived from an EMBL/GenBank/DDBJ whole genome shotgun (WGS) entry which is preliminary data.</text>
</comment>
<dbReference type="AlphaFoldDB" id="A0A9W6K192"/>
<reference evidence="1" key="2">
    <citation type="submission" date="2023-01" db="EMBL/GenBank/DDBJ databases">
        <authorList>
            <person name="Sun Q."/>
            <person name="Evtushenko L."/>
        </authorList>
    </citation>
    <scope>NUCLEOTIDE SEQUENCE</scope>
    <source>
        <strain evidence="1">VKM B-2789</strain>
    </source>
</reference>
<accession>A0A9W6K192</accession>